<keyword evidence="2" id="KW-1185">Reference proteome</keyword>
<evidence type="ECO:0000313" key="1">
    <source>
        <dbReference type="EMBL" id="KAF0927810.1"/>
    </source>
</evidence>
<reference evidence="1 2" key="1">
    <citation type="submission" date="2019-11" db="EMBL/GenBank/DDBJ databases">
        <title>Whole genome sequence of Oryza granulata.</title>
        <authorList>
            <person name="Li W."/>
        </authorList>
    </citation>
    <scope>NUCLEOTIDE SEQUENCE [LARGE SCALE GENOMIC DNA]</scope>
    <source>
        <strain evidence="2">cv. Menghai</strain>
        <tissue evidence="1">Leaf</tissue>
    </source>
</reference>
<dbReference type="Proteomes" id="UP000479710">
    <property type="component" value="Unassembled WGS sequence"/>
</dbReference>
<name>A0A6G1ET52_9ORYZ</name>
<evidence type="ECO:0000313" key="2">
    <source>
        <dbReference type="Proteomes" id="UP000479710"/>
    </source>
</evidence>
<accession>A0A6G1ET52</accession>
<comment type="caution">
    <text evidence="1">The sequence shown here is derived from an EMBL/GenBank/DDBJ whole genome shotgun (WGS) entry which is preliminary data.</text>
</comment>
<dbReference type="EMBL" id="SPHZ02000003">
    <property type="protein sequence ID" value="KAF0927810.1"/>
    <property type="molecule type" value="Genomic_DNA"/>
</dbReference>
<protein>
    <submittedName>
        <fullName evidence="1">Uncharacterized protein</fullName>
    </submittedName>
</protein>
<proteinExistence type="predicted"/>
<organism evidence="1 2">
    <name type="scientific">Oryza meyeriana var. granulata</name>
    <dbReference type="NCBI Taxonomy" id="110450"/>
    <lineage>
        <taxon>Eukaryota</taxon>
        <taxon>Viridiplantae</taxon>
        <taxon>Streptophyta</taxon>
        <taxon>Embryophyta</taxon>
        <taxon>Tracheophyta</taxon>
        <taxon>Spermatophyta</taxon>
        <taxon>Magnoliopsida</taxon>
        <taxon>Liliopsida</taxon>
        <taxon>Poales</taxon>
        <taxon>Poaceae</taxon>
        <taxon>BOP clade</taxon>
        <taxon>Oryzoideae</taxon>
        <taxon>Oryzeae</taxon>
        <taxon>Oryzinae</taxon>
        <taxon>Oryza</taxon>
        <taxon>Oryza meyeriana</taxon>
    </lineage>
</organism>
<sequence>MHGQGAPKTTAGARRASTIPDYRGELETVSLSPTCSWNPHHDGVLMLSLQRAQNREASEAAVDERRRC</sequence>
<dbReference type="AlphaFoldDB" id="A0A6G1ET52"/>
<gene>
    <name evidence="1" type="ORF">E2562_036230</name>
</gene>